<feature type="transmembrane region" description="Helical" evidence="7">
    <location>
        <begin position="74"/>
        <end position="101"/>
    </location>
</feature>
<dbReference type="PRINTS" id="PR00173">
    <property type="entry name" value="EDTRNSPORT"/>
</dbReference>
<dbReference type="InterPro" id="IPR001991">
    <property type="entry name" value="Na-dicarboxylate_symporter"/>
</dbReference>
<dbReference type="InterPro" id="IPR036458">
    <property type="entry name" value="Na:dicarbo_symporter_sf"/>
</dbReference>
<evidence type="ECO:0000256" key="6">
    <source>
        <dbReference type="ARBA" id="ARBA00023136"/>
    </source>
</evidence>
<dbReference type="PANTHER" id="PTHR42865:SF7">
    <property type="entry name" value="PROTON_GLUTAMATE-ASPARTATE SYMPORTER"/>
    <property type="match status" value="1"/>
</dbReference>
<dbReference type="Gene3D" id="1.10.3860.10">
    <property type="entry name" value="Sodium:dicarboxylate symporter"/>
    <property type="match status" value="1"/>
</dbReference>
<protein>
    <recommendedName>
        <fullName evidence="9">Dicarboxylate/amino acid:cation symporter</fullName>
    </recommendedName>
</protein>
<evidence type="ECO:0008006" key="9">
    <source>
        <dbReference type="Google" id="ProtNLM"/>
    </source>
</evidence>
<evidence type="ECO:0000313" key="8">
    <source>
        <dbReference type="EMBL" id="SUZ50882.1"/>
    </source>
</evidence>
<dbReference type="Pfam" id="PF00375">
    <property type="entry name" value="SDF"/>
    <property type="match status" value="1"/>
</dbReference>
<dbReference type="AlphaFoldDB" id="A0A381N8E2"/>
<feature type="transmembrane region" description="Helical" evidence="7">
    <location>
        <begin position="321"/>
        <end position="341"/>
    </location>
</feature>
<evidence type="ECO:0000256" key="7">
    <source>
        <dbReference type="SAM" id="Phobius"/>
    </source>
</evidence>
<sequence length="411" mass="42593">MLHLAIGIGLVLGLVLGLLAAVTESDFLMVVAVGSAPLGTAFMSAIKMVIIPLVMAVIFSGVAKLGDPRKLGRLGGLSVGFMWITVVPAILLGMAVSWLGIQFTPDLVAPLATNQEAPELPGLVDFVLGLIPDNPFAAASNGQLLPLIVFTALFGAAAGTLREESRRTLLDFSDAVSDALIKLVWWILWTAPIGVFGLVAPVTAQLGWGLIQSLAVFVLSVLVGLAIYLGLMYLAPLSVIAGIGPKRFFSGTFGAASIVFSTTSTVTALPVTLEESKKNLDVSEHVADLVIPLGASMYRPGSALFQGAAIVFLADLYNVPFPVTAVGGALLATFLAALTVAPVPSSGVMTLAPALDAVGIPLSGLAILLGIDRIPDMFRSTTNLLGQVTAATLVDQWVGDSTDVLPEQNRS</sequence>
<evidence type="ECO:0000256" key="4">
    <source>
        <dbReference type="ARBA" id="ARBA00022692"/>
    </source>
</evidence>
<evidence type="ECO:0000256" key="5">
    <source>
        <dbReference type="ARBA" id="ARBA00022989"/>
    </source>
</evidence>
<feature type="transmembrane region" description="Helical" evidence="7">
    <location>
        <begin position="210"/>
        <end position="236"/>
    </location>
</feature>
<dbReference type="GO" id="GO:0015293">
    <property type="term" value="F:symporter activity"/>
    <property type="evidence" value="ECO:0007669"/>
    <property type="project" value="UniProtKB-KW"/>
</dbReference>
<evidence type="ECO:0000256" key="2">
    <source>
        <dbReference type="ARBA" id="ARBA00022448"/>
    </source>
</evidence>
<feature type="transmembrane region" description="Helical" evidence="7">
    <location>
        <begin position="144"/>
        <end position="162"/>
    </location>
</feature>
<accession>A0A381N8E2</accession>
<keyword evidence="6 7" id="KW-0472">Membrane</keyword>
<dbReference type="EMBL" id="UINC01000194">
    <property type="protein sequence ID" value="SUZ50882.1"/>
    <property type="molecule type" value="Genomic_DNA"/>
</dbReference>
<name>A0A381N8E2_9ZZZZ</name>
<comment type="subcellular location">
    <subcellularLocation>
        <location evidence="1">Cell membrane</location>
        <topology evidence="1">Multi-pass membrane protein</topology>
    </subcellularLocation>
</comment>
<evidence type="ECO:0000256" key="1">
    <source>
        <dbReference type="ARBA" id="ARBA00004651"/>
    </source>
</evidence>
<feature type="transmembrane region" description="Helical" evidence="7">
    <location>
        <begin position="248"/>
        <end position="269"/>
    </location>
</feature>
<reference evidence="8" key="1">
    <citation type="submission" date="2018-05" db="EMBL/GenBank/DDBJ databases">
        <authorList>
            <person name="Lanie J.A."/>
            <person name="Ng W.-L."/>
            <person name="Kazmierczak K.M."/>
            <person name="Andrzejewski T.M."/>
            <person name="Davidsen T.M."/>
            <person name="Wayne K.J."/>
            <person name="Tettelin H."/>
            <person name="Glass J.I."/>
            <person name="Rusch D."/>
            <person name="Podicherti R."/>
            <person name="Tsui H.-C.T."/>
            <person name="Winkler M.E."/>
        </authorList>
    </citation>
    <scope>NUCLEOTIDE SEQUENCE</scope>
</reference>
<gene>
    <name evidence="8" type="ORF">METZ01_LOCUS3736</name>
</gene>
<evidence type="ECO:0000256" key="3">
    <source>
        <dbReference type="ARBA" id="ARBA00022475"/>
    </source>
</evidence>
<feature type="transmembrane region" description="Helical" evidence="7">
    <location>
        <begin position="183"/>
        <end position="204"/>
    </location>
</feature>
<proteinExistence type="predicted"/>
<feature type="transmembrane region" description="Helical" evidence="7">
    <location>
        <begin position="347"/>
        <end position="371"/>
    </location>
</feature>
<feature type="transmembrane region" description="Helical" evidence="7">
    <location>
        <begin position="36"/>
        <end position="62"/>
    </location>
</feature>
<keyword evidence="2" id="KW-0813">Transport</keyword>
<keyword evidence="5 7" id="KW-1133">Transmembrane helix</keyword>
<organism evidence="8">
    <name type="scientific">marine metagenome</name>
    <dbReference type="NCBI Taxonomy" id="408172"/>
    <lineage>
        <taxon>unclassified sequences</taxon>
        <taxon>metagenomes</taxon>
        <taxon>ecological metagenomes</taxon>
    </lineage>
</organism>
<dbReference type="GO" id="GO:0005886">
    <property type="term" value="C:plasma membrane"/>
    <property type="evidence" value="ECO:0007669"/>
    <property type="project" value="UniProtKB-SubCell"/>
</dbReference>
<dbReference type="PANTHER" id="PTHR42865">
    <property type="entry name" value="PROTON/GLUTAMATE-ASPARTATE SYMPORTER"/>
    <property type="match status" value="1"/>
</dbReference>
<feature type="transmembrane region" description="Helical" evidence="7">
    <location>
        <begin position="289"/>
        <end position="314"/>
    </location>
</feature>
<dbReference type="SUPFAM" id="SSF118215">
    <property type="entry name" value="Proton glutamate symport protein"/>
    <property type="match status" value="1"/>
</dbReference>
<keyword evidence="4 7" id="KW-0812">Transmembrane</keyword>
<keyword evidence="3" id="KW-1003">Cell membrane</keyword>